<feature type="chain" id="PRO_5044893779" description="Cysteine proteinase inhibitor" evidence="3">
    <location>
        <begin position="26"/>
        <end position="126"/>
    </location>
</feature>
<protein>
    <recommendedName>
        <fullName evidence="6">Cysteine proteinase inhibitor</fullName>
    </recommendedName>
</protein>
<dbReference type="Gene3D" id="3.10.450.10">
    <property type="match status" value="1"/>
</dbReference>
<dbReference type="InterPro" id="IPR046350">
    <property type="entry name" value="Cystatin_sf"/>
</dbReference>
<reference evidence="5" key="1">
    <citation type="journal article" date="2024" name="IScience">
        <title>Strigolactones Initiate the Formation of Haustorium-like Structures in Castilleja.</title>
        <authorList>
            <person name="Buerger M."/>
            <person name="Peterson D."/>
            <person name="Chory J."/>
        </authorList>
    </citation>
    <scope>NUCLEOTIDE SEQUENCE [LARGE SCALE GENOMIC DNA]</scope>
</reference>
<dbReference type="AlphaFoldDB" id="A0ABD3CCR5"/>
<feature type="signal peptide" evidence="3">
    <location>
        <begin position="1"/>
        <end position="25"/>
    </location>
</feature>
<keyword evidence="2" id="KW-0789">Thiol protease inhibitor</keyword>
<organism evidence="4 5">
    <name type="scientific">Castilleja foliolosa</name>
    <dbReference type="NCBI Taxonomy" id="1961234"/>
    <lineage>
        <taxon>Eukaryota</taxon>
        <taxon>Viridiplantae</taxon>
        <taxon>Streptophyta</taxon>
        <taxon>Embryophyta</taxon>
        <taxon>Tracheophyta</taxon>
        <taxon>Spermatophyta</taxon>
        <taxon>Magnoliopsida</taxon>
        <taxon>eudicotyledons</taxon>
        <taxon>Gunneridae</taxon>
        <taxon>Pentapetalae</taxon>
        <taxon>asterids</taxon>
        <taxon>lamiids</taxon>
        <taxon>Lamiales</taxon>
        <taxon>Orobanchaceae</taxon>
        <taxon>Pedicularideae</taxon>
        <taxon>Castillejinae</taxon>
        <taxon>Castilleja</taxon>
    </lineage>
</organism>
<dbReference type="EMBL" id="JAVIJP010000039">
    <property type="protein sequence ID" value="KAL3627348.1"/>
    <property type="molecule type" value="Genomic_DNA"/>
</dbReference>
<sequence>MSTNSLSVLMVFALVAVMSLSGVSTATFGGGRALLGQDAIAAHGGLDPKDPALLDLAKFAVDEYNKETHVIYLLHHVSKASYKKTQQGTLYVLLLIVDDMSDLNTYRAEISVQGPEKKLILFRKIQ</sequence>
<keyword evidence="3" id="KW-0732">Signal</keyword>
<comment type="caution">
    <text evidence="4">The sequence shown here is derived from an EMBL/GenBank/DDBJ whole genome shotgun (WGS) entry which is preliminary data.</text>
</comment>
<keyword evidence="1" id="KW-0646">Protease inhibitor</keyword>
<evidence type="ECO:0008006" key="6">
    <source>
        <dbReference type="Google" id="ProtNLM"/>
    </source>
</evidence>
<dbReference type="InterPro" id="IPR000010">
    <property type="entry name" value="Cystatin_dom"/>
</dbReference>
<evidence type="ECO:0000313" key="5">
    <source>
        <dbReference type="Proteomes" id="UP001632038"/>
    </source>
</evidence>
<evidence type="ECO:0000256" key="1">
    <source>
        <dbReference type="ARBA" id="ARBA00022690"/>
    </source>
</evidence>
<dbReference type="GO" id="GO:0004869">
    <property type="term" value="F:cysteine-type endopeptidase inhibitor activity"/>
    <property type="evidence" value="ECO:0007669"/>
    <property type="project" value="UniProtKB-KW"/>
</dbReference>
<keyword evidence="5" id="KW-1185">Reference proteome</keyword>
<evidence type="ECO:0000256" key="3">
    <source>
        <dbReference type="SAM" id="SignalP"/>
    </source>
</evidence>
<proteinExistence type="predicted"/>
<dbReference type="CDD" id="cd00042">
    <property type="entry name" value="CY"/>
    <property type="match status" value="1"/>
</dbReference>
<evidence type="ECO:0000313" key="4">
    <source>
        <dbReference type="EMBL" id="KAL3627348.1"/>
    </source>
</evidence>
<evidence type="ECO:0000256" key="2">
    <source>
        <dbReference type="ARBA" id="ARBA00022704"/>
    </source>
</evidence>
<accession>A0ABD3CCR5</accession>
<dbReference type="Proteomes" id="UP001632038">
    <property type="component" value="Unassembled WGS sequence"/>
</dbReference>
<name>A0ABD3CCR5_9LAMI</name>
<dbReference type="SUPFAM" id="SSF54403">
    <property type="entry name" value="Cystatin/monellin"/>
    <property type="match status" value="1"/>
</dbReference>
<gene>
    <name evidence="4" type="ORF">CASFOL_028711</name>
</gene>